<keyword evidence="1" id="KW-0732">Signal</keyword>
<dbReference type="EMBL" id="APMP01000001">
    <property type="protein sequence ID" value="ENZ83802.1"/>
    <property type="molecule type" value="Genomic_DNA"/>
</dbReference>
<proteinExistence type="predicted"/>
<feature type="domain" description="Multidrug resistance protein MdtA-like barrel-sandwich hybrid" evidence="2">
    <location>
        <begin position="55"/>
        <end position="209"/>
    </location>
</feature>
<name>R0ES49_CAUVI</name>
<organism evidence="3 4">
    <name type="scientific">Caulobacter vibrioides OR37</name>
    <dbReference type="NCBI Taxonomy" id="1292034"/>
    <lineage>
        <taxon>Bacteria</taxon>
        <taxon>Pseudomonadati</taxon>
        <taxon>Pseudomonadota</taxon>
        <taxon>Alphaproteobacteria</taxon>
        <taxon>Caulobacterales</taxon>
        <taxon>Caulobacteraceae</taxon>
        <taxon>Caulobacter</taxon>
    </lineage>
</organism>
<evidence type="ECO:0000313" key="4">
    <source>
        <dbReference type="Proteomes" id="UP000013063"/>
    </source>
</evidence>
<accession>R0ES49</accession>
<dbReference type="STRING" id="1292034.OR37_00309"/>
<sequence length="300" mass="30744" precursor="true">MKVEVLFRSATVALAAGACLTLAACDRHSGQASAQARTDAVAVARGVIAVDGGLVSVSAPRDGLVAKINVDEGDHVARGQVLAQLDGDRARLEASQAAAETAQAEAAWRGAQAKVAAANAEAARLRRLADADAATKRDAAQAQQAASIAAASGEEARRAVDVARARQRLAELEQSARVVRAPVAGVVLRRGAALGATAGPSAAAPMFVIAPDAPRIIRAELDEAFVGRVAPGATAWVTDASGEGASYKARVLRVSPAFESASLDDQPGARADSRVLRMVLAFDQPNGLRLGQRVLARIGQ</sequence>
<protein>
    <recommendedName>
        <fullName evidence="2">Multidrug resistance protein MdtA-like barrel-sandwich hybrid domain-containing protein</fullName>
    </recommendedName>
</protein>
<feature type="chain" id="PRO_5004341273" description="Multidrug resistance protein MdtA-like barrel-sandwich hybrid domain-containing protein" evidence="1">
    <location>
        <begin position="24"/>
        <end position="300"/>
    </location>
</feature>
<keyword evidence="4" id="KW-1185">Reference proteome</keyword>
<dbReference type="PANTHER" id="PTHR30469:SF15">
    <property type="entry name" value="HLYD FAMILY OF SECRETION PROTEINS"/>
    <property type="match status" value="1"/>
</dbReference>
<evidence type="ECO:0000256" key="1">
    <source>
        <dbReference type="SAM" id="SignalP"/>
    </source>
</evidence>
<gene>
    <name evidence="3" type="ORF">OR37_00309</name>
</gene>
<dbReference type="eggNOG" id="COG0845">
    <property type="taxonomic scope" value="Bacteria"/>
</dbReference>
<dbReference type="GO" id="GO:0015562">
    <property type="term" value="F:efflux transmembrane transporter activity"/>
    <property type="evidence" value="ECO:0007669"/>
    <property type="project" value="TreeGrafter"/>
</dbReference>
<dbReference type="PATRIC" id="fig|1292034.3.peg.306"/>
<dbReference type="OrthoDB" id="8794034at2"/>
<dbReference type="Proteomes" id="UP000013063">
    <property type="component" value="Unassembled WGS sequence"/>
</dbReference>
<dbReference type="RefSeq" id="WP_004615370.1">
    <property type="nucleotide sequence ID" value="NZ_APMP01000001.1"/>
</dbReference>
<dbReference type="PANTHER" id="PTHR30469">
    <property type="entry name" value="MULTIDRUG RESISTANCE PROTEIN MDTA"/>
    <property type="match status" value="1"/>
</dbReference>
<dbReference type="InterPro" id="IPR058625">
    <property type="entry name" value="MdtA-like_BSH"/>
</dbReference>
<dbReference type="SUPFAM" id="SSF111369">
    <property type="entry name" value="HlyD-like secretion proteins"/>
    <property type="match status" value="1"/>
</dbReference>
<dbReference type="Pfam" id="PF25917">
    <property type="entry name" value="BSH_RND"/>
    <property type="match status" value="1"/>
</dbReference>
<evidence type="ECO:0000313" key="3">
    <source>
        <dbReference type="EMBL" id="ENZ83802.1"/>
    </source>
</evidence>
<comment type="caution">
    <text evidence="3">The sequence shown here is derived from an EMBL/GenBank/DDBJ whole genome shotgun (WGS) entry which is preliminary data.</text>
</comment>
<dbReference type="Gene3D" id="1.10.287.470">
    <property type="entry name" value="Helix hairpin bin"/>
    <property type="match status" value="1"/>
</dbReference>
<evidence type="ECO:0000259" key="2">
    <source>
        <dbReference type="Pfam" id="PF25917"/>
    </source>
</evidence>
<feature type="signal peptide" evidence="1">
    <location>
        <begin position="1"/>
        <end position="23"/>
    </location>
</feature>
<dbReference type="GO" id="GO:1990281">
    <property type="term" value="C:efflux pump complex"/>
    <property type="evidence" value="ECO:0007669"/>
    <property type="project" value="TreeGrafter"/>
</dbReference>
<dbReference type="PROSITE" id="PS51257">
    <property type="entry name" value="PROKAR_LIPOPROTEIN"/>
    <property type="match status" value="1"/>
</dbReference>
<reference evidence="3 4" key="1">
    <citation type="journal article" date="2013" name="Genome Announc.">
        <title>Draft Genome Sequence for Caulobacter sp. Strain OR37, a Bacterium Tolerant to Heavy Metals.</title>
        <authorList>
            <person name="Utturkar S.M."/>
            <person name="Bollmann A."/>
            <person name="Brzoska R.M."/>
            <person name="Klingeman D.M."/>
            <person name="Epstein S.E."/>
            <person name="Palumbo A.V."/>
            <person name="Brown S.D."/>
        </authorList>
    </citation>
    <scope>NUCLEOTIDE SEQUENCE [LARGE SCALE GENOMIC DNA]</scope>
    <source>
        <strain evidence="3 4">OR37</strain>
    </source>
</reference>
<dbReference type="AlphaFoldDB" id="R0ES49"/>
<dbReference type="Gene3D" id="2.40.30.170">
    <property type="match status" value="1"/>
</dbReference>
<dbReference type="Gene3D" id="2.40.50.100">
    <property type="match status" value="1"/>
</dbReference>